<dbReference type="SMART" id="SM00219">
    <property type="entry name" value="TyrKc"/>
    <property type="match status" value="1"/>
</dbReference>
<dbReference type="AlphaFoldDB" id="A0A818FQC7"/>
<sequence>MAAKSTISELSNKDKLSLSGSKSDRDIVHQPARDYTPITCFFKTCDREDSEKLLRESYSSNKQKNGIYMLRQSTRDENKFILSLIKDGQCYHYRAHHAGNGTFLDEKTDSVFYSLDGLLEYYQTDGVRHLRCPLTIPLRGHSLPAFAQRRGVTTALHQAASEGQKDVVSQILNDHDCPDIHCKNEEGNTPLHEACFFGRDDVVKELLKAGASWKFVNKLGWTSLHQAALGNCPTVVDILVNRAQADVDARNPFNLYAPIHCAAACNNVETIATLIAHDSPLRPLTENGETPYDLAIKHNGSECIEKLAAARSKPALSRRINYYHGSLTNNQMRAILNHFKKHDGFFFVRQSSSVQDDYAISIIWQNSLVHVKLHKKNSHSYYFEDRLHYHDSLEHAIDYFMKVYKSVIKPLSPEVVKSTNMNESSPRLFSSPSKSLKGFAEAIHGSTSFDFGSNSESNPFKERKRPVHNQQKMLPTIEQKLVNPLVNKKVVSIREDQLTFGDLLGEGNFGKVYAGKYREEHGKGRMVMAILLNFRPGLGCISEKPKQRVSKVLYSTNGLENNWNPKVPVAIKVLKTTMDSSSKEEMKKEAFVMKELSHPCIVRLYGVAQSKKLNSTLMVQELLLMGSLLDYLKAHVTNSARSLFALWVTQIIHGMAYMEKKRFVHRDLAARNILMQSHSRIKISDFGLSRSVDSDNYYFQQSDTPIPIAWYAPESLNQSKFTSKSDVWSFGITMWEIYTFGTYPYGTMHNEEIYPYIASGGRLHRPSGCSSSVYEIMRQCWMFEAHDRPSFPELLKILGNRSEFVSAVQHFHQLSRN</sequence>
<dbReference type="Gene3D" id="1.10.510.10">
    <property type="entry name" value="Transferase(Phosphotransferase) domain 1"/>
    <property type="match status" value="1"/>
</dbReference>
<dbReference type="Pfam" id="PF12796">
    <property type="entry name" value="Ank_2"/>
    <property type="match status" value="1"/>
</dbReference>
<evidence type="ECO:0000256" key="10">
    <source>
        <dbReference type="RuleBase" id="RU362096"/>
    </source>
</evidence>
<dbReference type="Gene3D" id="1.25.40.20">
    <property type="entry name" value="Ankyrin repeat-containing domain"/>
    <property type="match status" value="2"/>
</dbReference>
<dbReference type="PROSITE" id="PS50011">
    <property type="entry name" value="PROTEIN_KINASE_DOM"/>
    <property type="match status" value="1"/>
</dbReference>
<evidence type="ECO:0000256" key="2">
    <source>
        <dbReference type="ARBA" id="ARBA00022679"/>
    </source>
</evidence>
<dbReference type="PRINTS" id="PR00109">
    <property type="entry name" value="TYRKINASE"/>
</dbReference>
<dbReference type="InterPro" id="IPR036860">
    <property type="entry name" value="SH2_dom_sf"/>
</dbReference>
<dbReference type="GO" id="GO:0005524">
    <property type="term" value="F:ATP binding"/>
    <property type="evidence" value="ECO:0007669"/>
    <property type="project" value="UniProtKB-KW"/>
</dbReference>
<keyword evidence="4 10" id="KW-0418">Kinase</keyword>
<keyword evidence="5 10" id="KW-0067">ATP-binding</keyword>
<evidence type="ECO:0000256" key="3">
    <source>
        <dbReference type="ARBA" id="ARBA00022741"/>
    </source>
</evidence>
<evidence type="ECO:0000256" key="1">
    <source>
        <dbReference type="ARBA" id="ARBA00022553"/>
    </source>
</evidence>
<evidence type="ECO:0000256" key="7">
    <source>
        <dbReference type="ARBA" id="ARBA00051245"/>
    </source>
</evidence>
<evidence type="ECO:0000256" key="6">
    <source>
        <dbReference type="ARBA" id="ARBA00023137"/>
    </source>
</evidence>
<feature type="domain" description="Protein kinase" evidence="12">
    <location>
        <begin position="498"/>
        <end position="805"/>
    </location>
</feature>
<dbReference type="CDD" id="cd00173">
    <property type="entry name" value="SH2"/>
    <property type="match status" value="2"/>
</dbReference>
<dbReference type="Pfam" id="PF07714">
    <property type="entry name" value="PK_Tyr_Ser-Thr"/>
    <property type="match status" value="1"/>
</dbReference>
<dbReference type="PROSITE" id="PS00109">
    <property type="entry name" value="PROTEIN_KINASE_TYR"/>
    <property type="match status" value="1"/>
</dbReference>
<feature type="repeat" description="ANK" evidence="8">
    <location>
        <begin position="186"/>
        <end position="218"/>
    </location>
</feature>
<dbReference type="InterPro" id="IPR020635">
    <property type="entry name" value="Tyr_kinase_cat_dom"/>
</dbReference>
<dbReference type="InterPro" id="IPR036770">
    <property type="entry name" value="Ankyrin_rpt-contain_sf"/>
</dbReference>
<comment type="caution">
    <text evidence="13">The sequence shown here is derived from an EMBL/GenBank/DDBJ whole genome shotgun (WGS) entry which is preliminary data.</text>
</comment>
<dbReference type="EC" id="2.7.10.2" evidence="10"/>
<feature type="domain" description="SH2" evidence="11">
    <location>
        <begin position="40"/>
        <end position="138"/>
    </location>
</feature>
<dbReference type="GO" id="GO:0007165">
    <property type="term" value="P:signal transduction"/>
    <property type="evidence" value="ECO:0007669"/>
    <property type="project" value="UniProtKB-ARBA"/>
</dbReference>
<evidence type="ECO:0000256" key="4">
    <source>
        <dbReference type="ARBA" id="ARBA00022777"/>
    </source>
</evidence>
<dbReference type="SMART" id="SM00248">
    <property type="entry name" value="ANK"/>
    <property type="match status" value="5"/>
</dbReference>
<dbReference type="SUPFAM" id="SSF48403">
    <property type="entry name" value="Ankyrin repeat"/>
    <property type="match status" value="1"/>
</dbReference>
<dbReference type="Gene3D" id="3.30.505.10">
    <property type="entry name" value="SH2 domain"/>
    <property type="match status" value="2"/>
</dbReference>
<evidence type="ECO:0000256" key="8">
    <source>
        <dbReference type="PROSITE-ProRule" id="PRU00023"/>
    </source>
</evidence>
<comment type="catalytic activity">
    <reaction evidence="7 10">
        <text>L-tyrosyl-[protein] + ATP = O-phospho-L-tyrosyl-[protein] + ADP + H(+)</text>
        <dbReference type="Rhea" id="RHEA:10596"/>
        <dbReference type="Rhea" id="RHEA-COMP:10136"/>
        <dbReference type="Rhea" id="RHEA-COMP:20101"/>
        <dbReference type="ChEBI" id="CHEBI:15378"/>
        <dbReference type="ChEBI" id="CHEBI:30616"/>
        <dbReference type="ChEBI" id="CHEBI:46858"/>
        <dbReference type="ChEBI" id="CHEBI:61978"/>
        <dbReference type="ChEBI" id="CHEBI:456216"/>
        <dbReference type="EC" id="2.7.10.2"/>
    </reaction>
</comment>
<evidence type="ECO:0000313" key="14">
    <source>
        <dbReference type="Proteomes" id="UP000663881"/>
    </source>
</evidence>
<accession>A0A818FQC7</accession>
<keyword evidence="3 10" id="KW-0547">Nucleotide-binding</keyword>
<dbReference type="InterPro" id="IPR001245">
    <property type="entry name" value="Ser-Thr/Tyr_kinase_cat_dom"/>
</dbReference>
<organism evidence="13 14">
    <name type="scientific">Adineta steineri</name>
    <dbReference type="NCBI Taxonomy" id="433720"/>
    <lineage>
        <taxon>Eukaryota</taxon>
        <taxon>Metazoa</taxon>
        <taxon>Spiralia</taxon>
        <taxon>Gnathifera</taxon>
        <taxon>Rotifera</taxon>
        <taxon>Eurotatoria</taxon>
        <taxon>Bdelloidea</taxon>
        <taxon>Adinetida</taxon>
        <taxon>Adinetidae</taxon>
        <taxon>Adineta</taxon>
    </lineage>
</organism>
<keyword evidence="2 10" id="KW-0808">Transferase</keyword>
<evidence type="ECO:0000256" key="5">
    <source>
        <dbReference type="ARBA" id="ARBA00022840"/>
    </source>
</evidence>
<keyword evidence="6 10" id="KW-0829">Tyrosine-protein kinase</keyword>
<dbReference type="Gene3D" id="3.30.200.20">
    <property type="entry name" value="Phosphorylase Kinase, domain 1"/>
    <property type="match status" value="1"/>
</dbReference>
<comment type="similarity">
    <text evidence="10">Belongs to the protein kinase superfamily. Tyr protein kinase family.</text>
</comment>
<evidence type="ECO:0000259" key="11">
    <source>
        <dbReference type="PROSITE" id="PS50001"/>
    </source>
</evidence>
<dbReference type="PANTHER" id="PTHR24418">
    <property type="entry name" value="TYROSINE-PROTEIN KINASE"/>
    <property type="match status" value="1"/>
</dbReference>
<dbReference type="FunFam" id="1.10.510.10:FF:000027">
    <property type="entry name" value="Receptor protein-tyrosine kinase"/>
    <property type="match status" value="1"/>
</dbReference>
<evidence type="ECO:0000259" key="12">
    <source>
        <dbReference type="PROSITE" id="PS50011"/>
    </source>
</evidence>
<protein>
    <recommendedName>
        <fullName evidence="10">Tyrosine-protein kinase</fullName>
        <ecNumber evidence="10">2.7.10.2</ecNumber>
    </recommendedName>
</protein>
<dbReference type="CDD" id="cd00192">
    <property type="entry name" value="PTKc"/>
    <property type="match status" value="1"/>
</dbReference>
<dbReference type="PROSITE" id="PS50088">
    <property type="entry name" value="ANK_REPEAT"/>
    <property type="match status" value="1"/>
</dbReference>
<keyword evidence="1" id="KW-0597">Phosphoprotein</keyword>
<keyword evidence="8" id="KW-0040">ANK repeat</keyword>
<gene>
    <name evidence="13" type="ORF">OKA104_LOCUS102</name>
</gene>
<dbReference type="InterPro" id="IPR000980">
    <property type="entry name" value="SH2"/>
</dbReference>
<dbReference type="InterPro" id="IPR050198">
    <property type="entry name" value="Non-receptor_tyrosine_kinases"/>
</dbReference>
<dbReference type="Proteomes" id="UP000663881">
    <property type="component" value="Unassembled WGS sequence"/>
</dbReference>
<dbReference type="SMART" id="SM00252">
    <property type="entry name" value="SH2"/>
    <property type="match status" value="2"/>
</dbReference>
<dbReference type="PROSITE" id="PS50001">
    <property type="entry name" value="SH2"/>
    <property type="match status" value="2"/>
</dbReference>
<evidence type="ECO:0000313" key="13">
    <source>
        <dbReference type="EMBL" id="CAF3477317.1"/>
    </source>
</evidence>
<proteinExistence type="inferred from homology"/>
<dbReference type="InterPro" id="IPR011009">
    <property type="entry name" value="Kinase-like_dom_sf"/>
</dbReference>
<evidence type="ECO:0000256" key="9">
    <source>
        <dbReference type="PROSITE-ProRule" id="PRU00191"/>
    </source>
</evidence>
<dbReference type="PROSITE" id="PS50297">
    <property type="entry name" value="ANK_REP_REGION"/>
    <property type="match status" value="1"/>
</dbReference>
<dbReference type="EMBL" id="CAJOAY010000002">
    <property type="protein sequence ID" value="CAF3477317.1"/>
    <property type="molecule type" value="Genomic_DNA"/>
</dbReference>
<name>A0A818FQC7_9BILA</name>
<reference evidence="13" key="1">
    <citation type="submission" date="2021-02" db="EMBL/GenBank/DDBJ databases">
        <authorList>
            <person name="Nowell W R."/>
        </authorList>
    </citation>
    <scope>NUCLEOTIDE SEQUENCE</scope>
</reference>
<dbReference type="GO" id="GO:0004715">
    <property type="term" value="F:non-membrane spanning protein tyrosine kinase activity"/>
    <property type="evidence" value="ECO:0007669"/>
    <property type="project" value="UniProtKB-EC"/>
</dbReference>
<dbReference type="SUPFAM" id="SSF56112">
    <property type="entry name" value="Protein kinase-like (PK-like)"/>
    <property type="match status" value="1"/>
</dbReference>
<feature type="domain" description="SH2" evidence="11">
    <location>
        <begin position="322"/>
        <end position="415"/>
    </location>
</feature>
<dbReference type="SUPFAM" id="SSF55550">
    <property type="entry name" value="SH2 domain"/>
    <property type="match status" value="2"/>
</dbReference>
<dbReference type="InterPro" id="IPR000719">
    <property type="entry name" value="Prot_kinase_dom"/>
</dbReference>
<dbReference type="Pfam" id="PF00017">
    <property type="entry name" value="SH2"/>
    <property type="match status" value="2"/>
</dbReference>
<dbReference type="GO" id="GO:0071944">
    <property type="term" value="C:cell periphery"/>
    <property type="evidence" value="ECO:0007669"/>
    <property type="project" value="UniProtKB-ARBA"/>
</dbReference>
<dbReference type="InterPro" id="IPR008266">
    <property type="entry name" value="Tyr_kinase_AS"/>
</dbReference>
<dbReference type="InterPro" id="IPR002110">
    <property type="entry name" value="Ankyrin_rpt"/>
</dbReference>
<keyword evidence="9" id="KW-0727">SH2 domain</keyword>